<dbReference type="RefSeq" id="WP_171654009.1">
    <property type="nucleotide sequence ID" value="NZ_WHOD01000082.1"/>
</dbReference>
<reference evidence="1" key="1">
    <citation type="submission" date="2019-10" db="EMBL/GenBank/DDBJ databases">
        <title>Description of Paenibacillus glebae sp. nov.</title>
        <authorList>
            <person name="Carlier A."/>
            <person name="Qi S."/>
        </authorList>
    </citation>
    <scope>NUCLEOTIDE SEQUENCE</scope>
    <source>
        <strain evidence="1">LMG 31456</strain>
    </source>
</reference>
<dbReference type="InterPro" id="IPR036188">
    <property type="entry name" value="FAD/NAD-bd_sf"/>
</dbReference>
<evidence type="ECO:0000313" key="2">
    <source>
        <dbReference type="Proteomes" id="UP000641588"/>
    </source>
</evidence>
<evidence type="ECO:0000313" key="1">
    <source>
        <dbReference type="EMBL" id="NOU95780.1"/>
    </source>
</evidence>
<organism evidence="1 2">
    <name type="scientific">Paenibacillus foliorum</name>
    <dbReference type="NCBI Taxonomy" id="2654974"/>
    <lineage>
        <taxon>Bacteria</taxon>
        <taxon>Bacillati</taxon>
        <taxon>Bacillota</taxon>
        <taxon>Bacilli</taxon>
        <taxon>Bacillales</taxon>
        <taxon>Paenibacillaceae</taxon>
        <taxon>Paenibacillus</taxon>
    </lineage>
</organism>
<protein>
    <submittedName>
        <fullName evidence="1">Uncharacterized protein</fullName>
    </submittedName>
</protein>
<name>A0A972GTB0_9BACL</name>
<accession>A0A972GTB0</accession>
<proteinExistence type="predicted"/>
<dbReference type="AlphaFoldDB" id="A0A972GTB0"/>
<dbReference type="Proteomes" id="UP000641588">
    <property type="component" value="Unassembled WGS sequence"/>
</dbReference>
<dbReference type="EMBL" id="WHOD01000082">
    <property type="protein sequence ID" value="NOU95780.1"/>
    <property type="molecule type" value="Genomic_DNA"/>
</dbReference>
<sequence length="278" mass="30762">MKETIETLIIGATFTGIGLAHRLGHQEALLVERTTLVGHEFINCYRTGTSWSRLPEHQLTRDFQQELLVRQLLTSDGKVHLGGIPPILYKLLLKAGLSEAVQFMTELIEIKKQADGYDVTLFDVSGIRTIRAHRIVDTTSDCRSAPGRFPAKAKSISAVLHHVKPAGGQLIPDVLDNRMTAGAFASEAYLQLPLPASADWTGARQTLHNVWKDRPEELKGWTIAAVADEFTVTPTSRFEELKEGWVWLPSCAYDNPLVAMDAGYAYGKGGYRHDVVPT</sequence>
<dbReference type="SUPFAM" id="SSF51905">
    <property type="entry name" value="FAD/NAD(P)-binding domain"/>
    <property type="match status" value="1"/>
</dbReference>
<comment type="caution">
    <text evidence="1">The sequence shown here is derived from an EMBL/GenBank/DDBJ whole genome shotgun (WGS) entry which is preliminary data.</text>
</comment>
<keyword evidence="2" id="KW-1185">Reference proteome</keyword>
<gene>
    <name evidence="1" type="ORF">GC093_21510</name>
</gene>